<evidence type="ECO:0000256" key="2">
    <source>
        <dbReference type="ARBA" id="ARBA00023134"/>
    </source>
</evidence>
<evidence type="ECO:0000313" key="7">
    <source>
        <dbReference type="Proteomes" id="UP000388235"/>
    </source>
</evidence>
<keyword evidence="3" id="KW-0479">Metal-binding</keyword>
<evidence type="ECO:0000259" key="5">
    <source>
        <dbReference type="PROSITE" id="PS51721"/>
    </source>
</evidence>
<dbReference type="PANTHER" id="PTHR32120">
    <property type="entry name" value="SMALL RIBOSOMAL SUBUNIT BIOGENESIS GTPASE RSGA"/>
    <property type="match status" value="1"/>
</dbReference>
<reference evidence="6 7" key="1">
    <citation type="submission" date="2019-11" db="EMBL/GenBank/DDBJ databases">
        <authorList>
            <person name="Khan S.A."/>
            <person name="Jeon C.O."/>
            <person name="Chun B.H."/>
        </authorList>
    </citation>
    <scope>NUCLEOTIDE SEQUENCE [LARGE SCALE GENOMIC DNA]</scope>
    <source>
        <strain evidence="6 7">IMCC 1097</strain>
    </source>
</reference>
<dbReference type="Gene3D" id="3.40.50.300">
    <property type="entry name" value="P-loop containing nucleotide triphosphate hydrolases"/>
    <property type="match status" value="1"/>
</dbReference>
<feature type="domain" description="CP-type G" evidence="5">
    <location>
        <begin position="102"/>
        <end position="271"/>
    </location>
</feature>
<keyword evidence="2 3" id="KW-0342">GTP-binding</keyword>
<dbReference type="NCBIfam" id="TIGR00157">
    <property type="entry name" value="ribosome small subunit-dependent GTPase A"/>
    <property type="match status" value="1"/>
</dbReference>
<name>A0A5Q2QAT8_9GAMM</name>
<proteinExistence type="inferred from homology"/>
<feature type="binding site" evidence="3">
    <location>
        <begin position="214"/>
        <end position="222"/>
    </location>
    <ligand>
        <name>GTP</name>
        <dbReference type="ChEBI" id="CHEBI:37565"/>
    </ligand>
</feature>
<keyword evidence="3" id="KW-0690">Ribosome biogenesis</keyword>
<feature type="binding site" evidence="3">
    <location>
        <position position="302"/>
    </location>
    <ligand>
        <name>Zn(2+)</name>
        <dbReference type="ChEBI" id="CHEBI:29105"/>
    </ligand>
</feature>
<dbReference type="GO" id="GO:0019843">
    <property type="term" value="F:rRNA binding"/>
    <property type="evidence" value="ECO:0007669"/>
    <property type="project" value="UniProtKB-KW"/>
</dbReference>
<dbReference type="Proteomes" id="UP000388235">
    <property type="component" value="Chromosome"/>
</dbReference>
<dbReference type="EC" id="3.6.1.-" evidence="3"/>
<evidence type="ECO:0000256" key="1">
    <source>
        <dbReference type="ARBA" id="ARBA00022741"/>
    </source>
</evidence>
<dbReference type="InterPro" id="IPR010914">
    <property type="entry name" value="RsgA_GTPase_dom"/>
</dbReference>
<dbReference type="InterPro" id="IPR012340">
    <property type="entry name" value="NA-bd_OB-fold"/>
</dbReference>
<dbReference type="InterPro" id="IPR027417">
    <property type="entry name" value="P-loop_NTPase"/>
</dbReference>
<dbReference type="OrthoDB" id="9809485at2"/>
<accession>A0A5Q2QAT8</accession>
<feature type="domain" description="EngC GTPase" evidence="4">
    <location>
        <begin position="119"/>
        <end position="269"/>
    </location>
</feature>
<dbReference type="Gene3D" id="2.40.50.140">
    <property type="entry name" value="Nucleic acid-binding proteins"/>
    <property type="match status" value="1"/>
</dbReference>
<keyword evidence="3" id="KW-0862">Zinc</keyword>
<dbReference type="GO" id="GO:0046872">
    <property type="term" value="F:metal ion binding"/>
    <property type="evidence" value="ECO:0007669"/>
    <property type="project" value="UniProtKB-KW"/>
</dbReference>
<dbReference type="PROSITE" id="PS51721">
    <property type="entry name" value="G_CP"/>
    <property type="match status" value="1"/>
</dbReference>
<feature type="binding site" evidence="3">
    <location>
        <position position="295"/>
    </location>
    <ligand>
        <name>Zn(2+)</name>
        <dbReference type="ChEBI" id="CHEBI:29105"/>
    </ligand>
</feature>
<dbReference type="GO" id="GO:0042274">
    <property type="term" value="P:ribosomal small subunit biogenesis"/>
    <property type="evidence" value="ECO:0007669"/>
    <property type="project" value="UniProtKB-UniRule"/>
</dbReference>
<keyword evidence="3" id="KW-0378">Hydrolase</keyword>
<feature type="binding site" evidence="3">
    <location>
        <position position="308"/>
    </location>
    <ligand>
        <name>Zn(2+)</name>
        <dbReference type="ChEBI" id="CHEBI:29105"/>
    </ligand>
</feature>
<keyword evidence="3" id="KW-0963">Cytoplasm</keyword>
<sequence>MSGRKLTRRQAWRIEKVQAERLARSEKKANRVEDGLDGDEIPGVVITRHAAQAEVARLIDGRLGDVQRCHLRSNLSDIVCGDRVAWIPGDSEGLVTAIEPRTRRLARPSPFGGERVMAANLDQLLIVGALMPPPGPDTIDRFLIAARLTDIEAVVVLNKIDLTEVAPELADLREELVETYTALGHQVLETSARTVEGLAPLIECMRGRVSALVGQSGVGKSSLVQALLPEQDLRVGELDERGQGKHTTSQGRLYQLPSEGWLIDSPGIRAFGLSDLHREQILIGFPDVAQAAESCKFRDCVHDQEPKCGVHAALESGELSELRYANYLALAAEAVAPKHPRKGRER</sequence>
<keyword evidence="7" id="KW-1185">Reference proteome</keyword>
<dbReference type="PANTHER" id="PTHR32120:SF11">
    <property type="entry name" value="SMALL RIBOSOMAL SUBUNIT BIOGENESIS GTPASE RSGA 1, MITOCHONDRIAL-RELATED"/>
    <property type="match status" value="1"/>
</dbReference>
<protein>
    <recommendedName>
        <fullName evidence="3">Small ribosomal subunit biogenesis GTPase RsgA</fullName>
        <ecNumber evidence="3">3.6.1.-</ecNumber>
    </recommendedName>
</protein>
<keyword evidence="3" id="KW-0699">rRNA-binding</keyword>
<dbReference type="Pfam" id="PF03193">
    <property type="entry name" value="RsgA_GTPase"/>
    <property type="match status" value="1"/>
</dbReference>
<dbReference type="HAMAP" id="MF_01820">
    <property type="entry name" value="GTPase_RsgA"/>
    <property type="match status" value="1"/>
</dbReference>
<comment type="subunit">
    <text evidence="3">Monomer. Associates with 30S ribosomal subunit, binds 16S rRNA.</text>
</comment>
<dbReference type="CDD" id="cd01854">
    <property type="entry name" value="YjeQ_EngC"/>
    <property type="match status" value="1"/>
</dbReference>
<comment type="cofactor">
    <cofactor evidence="3">
        <name>Zn(2+)</name>
        <dbReference type="ChEBI" id="CHEBI:29105"/>
    </cofactor>
    <text evidence="3">Binds 1 zinc ion per subunit.</text>
</comment>
<dbReference type="GO" id="GO:0005737">
    <property type="term" value="C:cytoplasm"/>
    <property type="evidence" value="ECO:0007669"/>
    <property type="project" value="UniProtKB-SubCell"/>
</dbReference>
<comment type="function">
    <text evidence="3">One of several proteins that assist in the late maturation steps of the functional core of the 30S ribosomal subunit. Helps release RbfA from mature subunits. May play a role in the assembly of ribosomal proteins into the subunit. Circularly permuted GTPase that catalyzes slow GTP hydrolysis, GTPase activity is stimulated by the 30S ribosomal subunit.</text>
</comment>
<dbReference type="SUPFAM" id="SSF52540">
    <property type="entry name" value="P-loop containing nucleoside triphosphate hydrolases"/>
    <property type="match status" value="1"/>
</dbReference>
<feature type="binding site" evidence="3">
    <location>
        <position position="300"/>
    </location>
    <ligand>
        <name>Zn(2+)</name>
        <dbReference type="ChEBI" id="CHEBI:29105"/>
    </ligand>
</feature>
<keyword evidence="3" id="KW-0694">RNA-binding</keyword>
<evidence type="ECO:0000256" key="3">
    <source>
        <dbReference type="HAMAP-Rule" id="MF_01820"/>
    </source>
</evidence>
<keyword evidence="1 3" id="KW-0547">Nucleotide-binding</keyword>
<gene>
    <name evidence="3 6" type="primary">rsgA</name>
    <name evidence="6" type="ORF">GH975_01790</name>
</gene>
<dbReference type="Gene3D" id="1.10.40.50">
    <property type="entry name" value="Probable gtpase engc, domain 3"/>
    <property type="match status" value="1"/>
</dbReference>
<dbReference type="InterPro" id="IPR030378">
    <property type="entry name" value="G_CP_dom"/>
</dbReference>
<comment type="subcellular location">
    <subcellularLocation>
        <location evidence="3">Cytoplasm</location>
    </subcellularLocation>
</comment>
<dbReference type="InterPro" id="IPR004881">
    <property type="entry name" value="Ribosome_biogen_GTPase_RsgA"/>
</dbReference>
<comment type="similarity">
    <text evidence="3">Belongs to the TRAFAC class YlqF/YawG GTPase family. RsgA subfamily.</text>
</comment>
<dbReference type="GO" id="GO:0003924">
    <property type="term" value="F:GTPase activity"/>
    <property type="evidence" value="ECO:0007669"/>
    <property type="project" value="UniProtKB-UniRule"/>
</dbReference>
<dbReference type="GO" id="GO:0005525">
    <property type="term" value="F:GTP binding"/>
    <property type="evidence" value="ECO:0007669"/>
    <property type="project" value="UniProtKB-UniRule"/>
</dbReference>
<dbReference type="RefSeq" id="WP_153712866.1">
    <property type="nucleotide sequence ID" value="NZ_CP045871.1"/>
</dbReference>
<dbReference type="KEGG" id="llp:GH975_01790"/>
<dbReference type="AlphaFoldDB" id="A0A5Q2QAT8"/>
<organism evidence="6 7">
    <name type="scientific">Litorivicinus lipolyticus</name>
    <dbReference type="NCBI Taxonomy" id="418701"/>
    <lineage>
        <taxon>Bacteria</taxon>
        <taxon>Pseudomonadati</taxon>
        <taxon>Pseudomonadota</taxon>
        <taxon>Gammaproteobacteria</taxon>
        <taxon>Oceanospirillales</taxon>
        <taxon>Litorivicinaceae</taxon>
        <taxon>Litorivicinus</taxon>
    </lineage>
</organism>
<evidence type="ECO:0000259" key="4">
    <source>
        <dbReference type="PROSITE" id="PS50936"/>
    </source>
</evidence>
<dbReference type="EMBL" id="CP045871">
    <property type="protein sequence ID" value="QGG79362.1"/>
    <property type="molecule type" value="Genomic_DNA"/>
</dbReference>
<dbReference type="PROSITE" id="PS50936">
    <property type="entry name" value="ENGC_GTPASE"/>
    <property type="match status" value="1"/>
</dbReference>
<feature type="binding site" evidence="3">
    <location>
        <begin position="158"/>
        <end position="161"/>
    </location>
    <ligand>
        <name>GTP</name>
        <dbReference type="ChEBI" id="CHEBI:37565"/>
    </ligand>
</feature>
<evidence type="ECO:0000313" key="6">
    <source>
        <dbReference type="EMBL" id="QGG79362.1"/>
    </source>
</evidence>